<dbReference type="PANTHER" id="PTHR43792">
    <property type="entry name" value="GNAT FAMILY, PUTATIVE (AFU_ORTHOLOGUE AFUA_3G00765)-RELATED-RELATED"/>
    <property type="match status" value="1"/>
</dbReference>
<dbReference type="GO" id="GO:0016746">
    <property type="term" value="F:acyltransferase activity"/>
    <property type="evidence" value="ECO:0007669"/>
    <property type="project" value="UniProtKB-KW"/>
</dbReference>
<dbReference type="Pfam" id="PF13302">
    <property type="entry name" value="Acetyltransf_3"/>
    <property type="match status" value="1"/>
</dbReference>
<proteinExistence type="predicted"/>
<keyword evidence="3" id="KW-1185">Reference proteome</keyword>
<dbReference type="Proteomes" id="UP001589818">
    <property type="component" value="Unassembled WGS sequence"/>
</dbReference>
<comment type="caution">
    <text evidence="2">The sequence shown here is derived from an EMBL/GenBank/DDBJ whole genome shotgun (WGS) entry which is preliminary data.</text>
</comment>
<dbReference type="PANTHER" id="PTHR43792:SF9">
    <property type="entry name" value="RIBOSOMAL-PROTEIN-ALANINE ACETYLTRANSFERASE"/>
    <property type="match status" value="1"/>
</dbReference>
<name>A0ABV6JLK6_9BACL</name>
<dbReference type="InterPro" id="IPR051531">
    <property type="entry name" value="N-acetyltransferase"/>
</dbReference>
<gene>
    <name evidence="2" type="ORF">ACFFJ8_34375</name>
</gene>
<dbReference type="InterPro" id="IPR000182">
    <property type="entry name" value="GNAT_dom"/>
</dbReference>
<accession>A0ABV6JLK6</accession>
<protein>
    <submittedName>
        <fullName evidence="2">GNAT family N-acetyltransferase</fullName>
        <ecNumber evidence="2">2.3.-.-</ecNumber>
    </submittedName>
</protein>
<dbReference type="Gene3D" id="3.40.630.30">
    <property type="match status" value="1"/>
</dbReference>
<evidence type="ECO:0000259" key="1">
    <source>
        <dbReference type="PROSITE" id="PS51186"/>
    </source>
</evidence>
<organism evidence="2 3">
    <name type="scientific">Paenibacillus mendelii</name>
    <dbReference type="NCBI Taxonomy" id="206163"/>
    <lineage>
        <taxon>Bacteria</taxon>
        <taxon>Bacillati</taxon>
        <taxon>Bacillota</taxon>
        <taxon>Bacilli</taxon>
        <taxon>Bacillales</taxon>
        <taxon>Paenibacillaceae</taxon>
        <taxon>Paenibacillus</taxon>
    </lineage>
</organism>
<dbReference type="SUPFAM" id="SSF55729">
    <property type="entry name" value="Acyl-CoA N-acyltransferases (Nat)"/>
    <property type="match status" value="1"/>
</dbReference>
<reference evidence="2 3" key="1">
    <citation type="submission" date="2024-09" db="EMBL/GenBank/DDBJ databases">
        <authorList>
            <person name="Sun Q."/>
            <person name="Mori K."/>
        </authorList>
    </citation>
    <scope>NUCLEOTIDE SEQUENCE [LARGE SCALE GENOMIC DNA]</scope>
    <source>
        <strain evidence="2 3">CCM 4839</strain>
    </source>
</reference>
<dbReference type="PROSITE" id="PS51186">
    <property type="entry name" value="GNAT"/>
    <property type="match status" value="1"/>
</dbReference>
<feature type="domain" description="N-acetyltransferase" evidence="1">
    <location>
        <begin position="10"/>
        <end position="170"/>
    </location>
</feature>
<dbReference type="EMBL" id="JBHLVF010000059">
    <property type="protein sequence ID" value="MFC0396427.1"/>
    <property type="molecule type" value="Genomic_DNA"/>
</dbReference>
<dbReference type="EC" id="2.3.-.-" evidence="2"/>
<evidence type="ECO:0000313" key="2">
    <source>
        <dbReference type="EMBL" id="MFC0396427.1"/>
    </source>
</evidence>
<sequence>MQPTFETERLCLRPWKLTDASSIRELAGSKEVAATTLSIPHPYPEGAAESWIDACHHRSAEGNGYSFAITSKDQHTLLGCISLNVSKPHRRGELAYWLGRAFWCNGFATEAAKQIVHFGFHNLHLNKIHAAAMTKNPASSNVMIKVGMEYEGTFKQHIMKWDVYEDLVYYGLVRADYEKRNG</sequence>
<keyword evidence="2" id="KW-0012">Acyltransferase</keyword>
<dbReference type="RefSeq" id="WP_204821954.1">
    <property type="nucleotide sequence ID" value="NZ_JANHOF010000017.1"/>
</dbReference>
<evidence type="ECO:0000313" key="3">
    <source>
        <dbReference type="Proteomes" id="UP001589818"/>
    </source>
</evidence>
<keyword evidence="2" id="KW-0808">Transferase</keyword>
<dbReference type="InterPro" id="IPR016181">
    <property type="entry name" value="Acyl_CoA_acyltransferase"/>
</dbReference>